<gene>
    <name evidence="7" type="ORF">G7Z17_g136</name>
</gene>
<dbReference type="GO" id="GO:0005886">
    <property type="term" value="C:plasma membrane"/>
    <property type="evidence" value="ECO:0007669"/>
    <property type="project" value="TreeGrafter"/>
</dbReference>
<keyword evidence="4 6" id="KW-1133">Transmembrane helix</keyword>
<dbReference type="Pfam" id="PF02133">
    <property type="entry name" value="Transp_cyt_pur"/>
    <property type="match status" value="1"/>
</dbReference>
<reference evidence="7" key="1">
    <citation type="submission" date="2020-03" db="EMBL/GenBank/DDBJ databases">
        <title>Draft Genome Sequence of Cylindrodendrum hubeiense.</title>
        <authorList>
            <person name="Buettner E."/>
            <person name="Kellner H."/>
        </authorList>
    </citation>
    <scope>NUCLEOTIDE SEQUENCE</scope>
    <source>
        <strain evidence="7">IHI 201604</strain>
    </source>
</reference>
<keyword evidence="8" id="KW-1185">Reference proteome</keyword>
<comment type="similarity">
    <text evidence="2">Belongs to the purine-cytosine permease (2.A.39) family.</text>
</comment>
<keyword evidence="5 6" id="KW-0472">Membrane</keyword>
<evidence type="ECO:0000256" key="3">
    <source>
        <dbReference type="ARBA" id="ARBA00022692"/>
    </source>
</evidence>
<evidence type="ECO:0000256" key="1">
    <source>
        <dbReference type="ARBA" id="ARBA00004141"/>
    </source>
</evidence>
<comment type="caution">
    <text evidence="7">The sequence shown here is derived from an EMBL/GenBank/DDBJ whole genome shotgun (WGS) entry which is preliminary data.</text>
</comment>
<feature type="transmembrane region" description="Helical" evidence="6">
    <location>
        <begin position="6"/>
        <end position="24"/>
    </location>
</feature>
<evidence type="ECO:0000313" key="8">
    <source>
        <dbReference type="Proteomes" id="UP000722485"/>
    </source>
</evidence>
<sequence>MVTRDFVGFVIFQVISIPMLLIRVEKVAFPVAIANIVTFFVMMGITIWACTTAGGAGPLFVSGATQPATMTTSWAWIYGIVASVGNISAGILNQSDFTRFAHKQGVQVPGMIFSLLVPGMVVPIFGILTASATMTIYGGEAYWNPLVIILQ</sequence>
<dbReference type="PANTHER" id="PTHR30618:SF15">
    <property type="entry name" value="NICOTINAMIDE RIBOSIDE TRANSPORTER 1-RELATED"/>
    <property type="match status" value="1"/>
</dbReference>
<dbReference type="InterPro" id="IPR001248">
    <property type="entry name" value="Pur-cyt_permease"/>
</dbReference>
<name>A0A9P5LNE6_9HYPO</name>
<dbReference type="GO" id="GO:0015205">
    <property type="term" value="F:nucleobase transmembrane transporter activity"/>
    <property type="evidence" value="ECO:0007669"/>
    <property type="project" value="TreeGrafter"/>
</dbReference>
<dbReference type="OrthoDB" id="2018619at2759"/>
<accession>A0A9P5LNE6</accession>
<feature type="transmembrane region" description="Helical" evidence="6">
    <location>
        <begin position="112"/>
        <end position="137"/>
    </location>
</feature>
<dbReference type="Gene3D" id="1.10.4160.10">
    <property type="entry name" value="Hydantoin permease"/>
    <property type="match status" value="1"/>
</dbReference>
<evidence type="ECO:0000256" key="2">
    <source>
        <dbReference type="ARBA" id="ARBA00008974"/>
    </source>
</evidence>
<organism evidence="7 8">
    <name type="scientific">Cylindrodendrum hubeiense</name>
    <dbReference type="NCBI Taxonomy" id="595255"/>
    <lineage>
        <taxon>Eukaryota</taxon>
        <taxon>Fungi</taxon>
        <taxon>Dikarya</taxon>
        <taxon>Ascomycota</taxon>
        <taxon>Pezizomycotina</taxon>
        <taxon>Sordariomycetes</taxon>
        <taxon>Hypocreomycetidae</taxon>
        <taxon>Hypocreales</taxon>
        <taxon>Nectriaceae</taxon>
        <taxon>Cylindrodendrum</taxon>
    </lineage>
</organism>
<dbReference type="EMBL" id="JAANBB010000001">
    <property type="protein sequence ID" value="KAF7558093.1"/>
    <property type="molecule type" value="Genomic_DNA"/>
</dbReference>
<proteinExistence type="inferred from homology"/>
<evidence type="ECO:0000256" key="5">
    <source>
        <dbReference type="ARBA" id="ARBA00023136"/>
    </source>
</evidence>
<dbReference type="Proteomes" id="UP000722485">
    <property type="component" value="Unassembled WGS sequence"/>
</dbReference>
<feature type="transmembrane region" description="Helical" evidence="6">
    <location>
        <begin position="36"/>
        <end position="61"/>
    </location>
</feature>
<dbReference type="AlphaFoldDB" id="A0A9P5LNE6"/>
<protein>
    <submittedName>
        <fullName evidence="7">Uncharacterized protein</fullName>
    </submittedName>
</protein>
<keyword evidence="3 6" id="KW-0812">Transmembrane</keyword>
<feature type="transmembrane region" description="Helical" evidence="6">
    <location>
        <begin position="73"/>
        <end position="92"/>
    </location>
</feature>
<evidence type="ECO:0000256" key="6">
    <source>
        <dbReference type="SAM" id="Phobius"/>
    </source>
</evidence>
<dbReference type="PANTHER" id="PTHR30618">
    <property type="entry name" value="NCS1 FAMILY PURINE/PYRIMIDINE TRANSPORTER"/>
    <property type="match status" value="1"/>
</dbReference>
<evidence type="ECO:0000256" key="4">
    <source>
        <dbReference type="ARBA" id="ARBA00022989"/>
    </source>
</evidence>
<comment type="subcellular location">
    <subcellularLocation>
        <location evidence="1">Membrane</location>
        <topology evidence="1">Multi-pass membrane protein</topology>
    </subcellularLocation>
</comment>
<evidence type="ECO:0000313" key="7">
    <source>
        <dbReference type="EMBL" id="KAF7558093.1"/>
    </source>
</evidence>
<dbReference type="InterPro" id="IPR045225">
    <property type="entry name" value="Uracil/uridine/allantoin_perm"/>
</dbReference>